<proteinExistence type="inferred from homology"/>
<dbReference type="GO" id="GO:0009982">
    <property type="term" value="F:pseudouridine synthase activity"/>
    <property type="evidence" value="ECO:0007669"/>
    <property type="project" value="InterPro"/>
</dbReference>
<dbReference type="EMBL" id="JADIMI010000017">
    <property type="protein sequence ID" value="MBO8451637.1"/>
    <property type="molecule type" value="Genomic_DNA"/>
</dbReference>
<evidence type="ECO:0000259" key="2">
    <source>
        <dbReference type="Pfam" id="PF00849"/>
    </source>
</evidence>
<sequence length="104" mass="11801">INDRPRQIVDRKYGEKAVTDYRVTAVSSDRELAVVEFRPLTGRTHQIRVHSALGLGCPVAGDLLYGGSYRRRLYLHAESIRFRHPITGEGMEFSIPSGFMQLLQ</sequence>
<evidence type="ECO:0000313" key="3">
    <source>
        <dbReference type="EMBL" id="MBO8451637.1"/>
    </source>
</evidence>
<comment type="similarity">
    <text evidence="1">Belongs to the pseudouridine synthase RluA family.</text>
</comment>
<dbReference type="PANTHER" id="PTHR21600">
    <property type="entry name" value="MITOCHONDRIAL RNA PSEUDOURIDINE SYNTHASE"/>
    <property type="match status" value="1"/>
</dbReference>
<protein>
    <submittedName>
        <fullName evidence="3">RNA pseudouridine synthase</fullName>
    </submittedName>
</protein>
<feature type="non-terminal residue" evidence="3">
    <location>
        <position position="1"/>
    </location>
</feature>
<reference evidence="3" key="2">
    <citation type="journal article" date="2021" name="PeerJ">
        <title>Extensive microbial diversity within the chicken gut microbiome revealed by metagenomics and culture.</title>
        <authorList>
            <person name="Gilroy R."/>
            <person name="Ravi A."/>
            <person name="Getino M."/>
            <person name="Pursley I."/>
            <person name="Horton D.L."/>
            <person name="Alikhan N.F."/>
            <person name="Baker D."/>
            <person name="Gharbi K."/>
            <person name="Hall N."/>
            <person name="Watson M."/>
            <person name="Adriaenssens E.M."/>
            <person name="Foster-Nyarko E."/>
            <person name="Jarju S."/>
            <person name="Secka A."/>
            <person name="Antonio M."/>
            <person name="Oren A."/>
            <person name="Chaudhuri R.R."/>
            <person name="La Ragione R."/>
            <person name="Hildebrand F."/>
            <person name="Pallen M.J."/>
        </authorList>
    </citation>
    <scope>NUCLEOTIDE SEQUENCE</scope>
    <source>
        <strain evidence="3">B1-20833</strain>
    </source>
</reference>
<dbReference type="AlphaFoldDB" id="A0A9D9HIL3"/>
<dbReference type="Pfam" id="PF00849">
    <property type="entry name" value="PseudoU_synth_2"/>
    <property type="match status" value="1"/>
</dbReference>
<dbReference type="InterPro" id="IPR050188">
    <property type="entry name" value="RluA_PseudoU_synthase"/>
</dbReference>
<dbReference type="Gene3D" id="3.30.2350.10">
    <property type="entry name" value="Pseudouridine synthase"/>
    <property type="match status" value="1"/>
</dbReference>
<dbReference type="GO" id="GO:0003723">
    <property type="term" value="F:RNA binding"/>
    <property type="evidence" value="ECO:0007669"/>
    <property type="project" value="InterPro"/>
</dbReference>
<evidence type="ECO:0000313" key="4">
    <source>
        <dbReference type="Proteomes" id="UP000823661"/>
    </source>
</evidence>
<dbReference type="Proteomes" id="UP000823661">
    <property type="component" value="Unassembled WGS sequence"/>
</dbReference>
<dbReference type="PANTHER" id="PTHR21600:SF87">
    <property type="entry name" value="RNA PSEUDOURIDYLATE SYNTHASE DOMAIN-CONTAINING PROTEIN 1"/>
    <property type="match status" value="1"/>
</dbReference>
<evidence type="ECO:0000256" key="1">
    <source>
        <dbReference type="ARBA" id="ARBA00010876"/>
    </source>
</evidence>
<dbReference type="GO" id="GO:0000455">
    <property type="term" value="P:enzyme-directed rRNA pseudouridine synthesis"/>
    <property type="evidence" value="ECO:0007669"/>
    <property type="project" value="TreeGrafter"/>
</dbReference>
<reference evidence="3" key="1">
    <citation type="submission" date="2020-10" db="EMBL/GenBank/DDBJ databases">
        <authorList>
            <person name="Gilroy R."/>
        </authorList>
    </citation>
    <scope>NUCLEOTIDE SEQUENCE</scope>
    <source>
        <strain evidence="3">B1-20833</strain>
    </source>
</reference>
<gene>
    <name evidence="3" type="ORF">IAC06_01965</name>
</gene>
<dbReference type="InterPro" id="IPR006145">
    <property type="entry name" value="PsdUridine_synth_RsuA/RluA"/>
</dbReference>
<name>A0A9D9HIL3_9BACT</name>
<organism evidence="3 4">
    <name type="scientific">Candidatus Cryptobacteroides intestinavium</name>
    <dbReference type="NCBI Taxonomy" id="2840766"/>
    <lineage>
        <taxon>Bacteria</taxon>
        <taxon>Pseudomonadati</taxon>
        <taxon>Bacteroidota</taxon>
        <taxon>Bacteroidia</taxon>
        <taxon>Bacteroidales</taxon>
        <taxon>Candidatus Cryptobacteroides</taxon>
    </lineage>
</organism>
<dbReference type="InterPro" id="IPR020103">
    <property type="entry name" value="PsdUridine_synth_cat_dom_sf"/>
</dbReference>
<comment type="caution">
    <text evidence="3">The sequence shown here is derived from an EMBL/GenBank/DDBJ whole genome shotgun (WGS) entry which is preliminary data.</text>
</comment>
<accession>A0A9D9HIL3</accession>
<feature type="domain" description="Pseudouridine synthase RsuA/RluA-like" evidence="2">
    <location>
        <begin position="4"/>
        <end position="52"/>
    </location>
</feature>
<dbReference type="GO" id="GO:0140098">
    <property type="term" value="F:catalytic activity, acting on RNA"/>
    <property type="evidence" value="ECO:0007669"/>
    <property type="project" value="UniProtKB-ARBA"/>
</dbReference>
<dbReference type="SUPFAM" id="SSF55120">
    <property type="entry name" value="Pseudouridine synthase"/>
    <property type="match status" value="1"/>
</dbReference>